<sequence length="476" mass="51882">MLATGGVVHVVQPASGQISELQLATLLVTGVTIGLTLLPLYEPQPRRVLALLKTTFRRLAVACLILVAVGSIGVLHVPSPSSVLILGGVLGVGLPIWFYVLRRRDSAKRTLVVGDDPMVLESVVQTLPVTPIGFLSPVLANQTTSTASTASDAVDQSTHEDQNTATMTPDGGVQMAYEDSTSLPAIQLIDSIDGVDRLNGLSRLESTLRAYDIDTVALAFSHADREECFGVLRTCHELGVDVVAHESLEDSVLTDVETEAGPEDNLLYVDVEPWSWHSRVAKRLFDIAFSAIGLLALSPLLALIAIAIKLDSPGPVFYRQERTSELGGSFPVLKFRSMLPESEEANPQSDEENNRITSVGSVLRKTHLDEIPQLVSILTGDMSVVGPRAAWIDEEELLEAEVENWPQRWYVKPGLTGLAQINHASSVDGERKLEFDLEYIRRQSLRFDCTIVCTQLWLVACDVSTLIRTKLINSNS</sequence>
<evidence type="ECO:0000313" key="5">
    <source>
        <dbReference type="Proteomes" id="UP001320972"/>
    </source>
</evidence>
<dbReference type="Pfam" id="PF02397">
    <property type="entry name" value="Bac_transf"/>
    <property type="match status" value="1"/>
</dbReference>
<evidence type="ECO:0000256" key="2">
    <source>
        <dbReference type="SAM" id="Phobius"/>
    </source>
</evidence>
<evidence type="ECO:0000259" key="3">
    <source>
        <dbReference type="Pfam" id="PF02397"/>
    </source>
</evidence>
<keyword evidence="5" id="KW-1185">Reference proteome</keyword>
<dbReference type="GO" id="GO:0016740">
    <property type="term" value="F:transferase activity"/>
    <property type="evidence" value="ECO:0007669"/>
    <property type="project" value="UniProtKB-KW"/>
</dbReference>
<dbReference type="PANTHER" id="PTHR30576">
    <property type="entry name" value="COLANIC BIOSYNTHESIS UDP-GLUCOSE LIPID CARRIER TRANSFERASE"/>
    <property type="match status" value="1"/>
</dbReference>
<dbReference type="InterPro" id="IPR003362">
    <property type="entry name" value="Bact_transf"/>
</dbReference>
<gene>
    <name evidence="4" type="ORF">OB955_20075</name>
</gene>
<feature type="transmembrane region" description="Helical" evidence="2">
    <location>
        <begin position="284"/>
        <end position="308"/>
    </location>
</feature>
<keyword evidence="2" id="KW-1133">Transmembrane helix</keyword>
<protein>
    <submittedName>
        <fullName evidence="4">Sugar transferase</fullName>
    </submittedName>
</protein>
<proteinExistence type="predicted"/>
<feature type="transmembrane region" description="Helical" evidence="2">
    <location>
        <begin position="83"/>
        <end position="101"/>
    </location>
</feature>
<dbReference type="PANTHER" id="PTHR30576:SF0">
    <property type="entry name" value="UNDECAPRENYL-PHOSPHATE N-ACETYLGALACTOSAMINYL 1-PHOSPHATE TRANSFERASE-RELATED"/>
    <property type="match status" value="1"/>
</dbReference>
<feature type="compositionally biased region" description="Low complexity" evidence="1">
    <location>
        <begin position="146"/>
        <end position="156"/>
    </location>
</feature>
<feature type="transmembrane region" description="Helical" evidence="2">
    <location>
        <begin position="21"/>
        <end position="38"/>
    </location>
</feature>
<feature type="transmembrane region" description="Helical" evidence="2">
    <location>
        <begin position="59"/>
        <end position="77"/>
    </location>
</feature>
<comment type="caution">
    <text evidence="4">The sequence shown here is derived from an EMBL/GenBank/DDBJ whole genome shotgun (WGS) entry which is preliminary data.</text>
</comment>
<feature type="domain" description="Bacterial sugar transferase" evidence="3">
    <location>
        <begin position="282"/>
        <end position="459"/>
    </location>
</feature>
<feature type="region of interest" description="Disordered" evidence="1">
    <location>
        <begin position="146"/>
        <end position="170"/>
    </location>
</feature>
<keyword evidence="2" id="KW-0472">Membrane</keyword>
<dbReference type="RefSeq" id="WP_338008891.1">
    <property type="nucleotide sequence ID" value="NZ_JAOPKB010000015.1"/>
</dbReference>
<keyword evidence="2" id="KW-0812">Transmembrane</keyword>
<reference evidence="4 5" key="1">
    <citation type="submission" date="2022-09" db="EMBL/GenBank/DDBJ databases">
        <title>Enrichment on poylsaccharides allowed isolation of novel metabolic and taxonomic groups of Haloarchaea.</title>
        <authorList>
            <person name="Sorokin D.Y."/>
            <person name="Elcheninov A.G."/>
            <person name="Khizhniak T.V."/>
            <person name="Kolganova T.V."/>
            <person name="Kublanov I.V."/>
        </authorList>
    </citation>
    <scope>NUCLEOTIDE SEQUENCE [LARGE SCALE GENOMIC DNA]</scope>
    <source>
        <strain evidence="4 5">AArc-m2/3/4</strain>
    </source>
</reference>
<name>A0ABT2QJC6_9EURY</name>
<dbReference type="EMBL" id="JAOPKB010000015">
    <property type="protein sequence ID" value="MCU4975012.1"/>
    <property type="molecule type" value="Genomic_DNA"/>
</dbReference>
<organism evidence="4 5">
    <name type="scientific">Natronoglomus mannanivorans</name>
    <dbReference type="NCBI Taxonomy" id="2979990"/>
    <lineage>
        <taxon>Archaea</taxon>
        <taxon>Methanobacteriati</taxon>
        <taxon>Methanobacteriota</taxon>
        <taxon>Stenosarchaea group</taxon>
        <taxon>Halobacteria</taxon>
        <taxon>Halobacteriales</taxon>
        <taxon>Natrialbaceae</taxon>
        <taxon>Natronoglomus</taxon>
    </lineage>
</organism>
<accession>A0ABT2QJC6</accession>
<keyword evidence="4" id="KW-0808">Transferase</keyword>
<evidence type="ECO:0000313" key="4">
    <source>
        <dbReference type="EMBL" id="MCU4975012.1"/>
    </source>
</evidence>
<evidence type="ECO:0000256" key="1">
    <source>
        <dbReference type="SAM" id="MobiDB-lite"/>
    </source>
</evidence>
<dbReference type="Proteomes" id="UP001320972">
    <property type="component" value="Unassembled WGS sequence"/>
</dbReference>